<dbReference type="InterPro" id="IPR007235">
    <property type="entry name" value="Glyco_trans_28_C"/>
</dbReference>
<comment type="catalytic activity">
    <reaction evidence="10">
        <text>di-trans,octa-cis-undecaprenyl diphospho-N-acetyl-alpha-D-muramoyl-L-alanyl-D-glutamyl-meso-2,6-diaminopimeloyl-D-alanyl-D-alanine + UDP-N-acetyl-alpha-D-glucosamine = di-trans,octa-cis-undecaprenyl diphospho-[N-acetyl-alpha-D-glucosaminyl-(1-&gt;4)]-N-acetyl-alpha-D-muramoyl-L-alanyl-D-glutamyl-meso-2,6-diaminopimeloyl-D-alanyl-D-alanine + UDP + H(+)</text>
        <dbReference type="Rhea" id="RHEA:31227"/>
        <dbReference type="ChEBI" id="CHEBI:15378"/>
        <dbReference type="ChEBI" id="CHEBI:57705"/>
        <dbReference type="ChEBI" id="CHEBI:58223"/>
        <dbReference type="ChEBI" id="CHEBI:61387"/>
        <dbReference type="ChEBI" id="CHEBI:61388"/>
        <dbReference type="EC" id="2.4.1.227"/>
    </reaction>
</comment>
<dbReference type="Gene3D" id="3.40.50.2000">
    <property type="entry name" value="Glycogen Phosphorylase B"/>
    <property type="match status" value="2"/>
</dbReference>
<dbReference type="Pfam" id="PF03033">
    <property type="entry name" value="Glyco_transf_28"/>
    <property type="match status" value="1"/>
</dbReference>
<dbReference type="InterPro" id="IPR006009">
    <property type="entry name" value="GlcNAc_MurG"/>
</dbReference>
<keyword evidence="1 10" id="KW-1003">Cell membrane</keyword>
<name>A0A7S7M7A7_9ACTN</name>
<comment type="pathway">
    <text evidence="10">Cell wall biogenesis; peptidoglycan biosynthesis.</text>
</comment>
<feature type="binding site" evidence="10">
    <location>
        <position position="128"/>
    </location>
    <ligand>
        <name>UDP-N-acetyl-alpha-D-glucosamine</name>
        <dbReference type="ChEBI" id="CHEBI:57705"/>
    </ligand>
</feature>
<dbReference type="GO" id="GO:0005886">
    <property type="term" value="C:plasma membrane"/>
    <property type="evidence" value="ECO:0007669"/>
    <property type="project" value="UniProtKB-SubCell"/>
</dbReference>
<evidence type="ECO:0000256" key="6">
    <source>
        <dbReference type="ARBA" id="ARBA00022984"/>
    </source>
</evidence>
<dbReference type="GO" id="GO:0009252">
    <property type="term" value="P:peptidoglycan biosynthetic process"/>
    <property type="evidence" value="ECO:0007669"/>
    <property type="project" value="UniProtKB-UniRule"/>
</dbReference>
<dbReference type="InterPro" id="IPR004276">
    <property type="entry name" value="GlycoTrans_28_N"/>
</dbReference>
<dbReference type="PANTHER" id="PTHR21015:SF22">
    <property type="entry name" value="GLYCOSYLTRANSFERASE"/>
    <property type="match status" value="1"/>
</dbReference>
<evidence type="ECO:0000259" key="12">
    <source>
        <dbReference type="Pfam" id="PF04101"/>
    </source>
</evidence>
<organism evidence="13 14">
    <name type="scientific">Thermophilibacter immobilis</name>
    <dbReference type="NCBI Taxonomy" id="2779519"/>
    <lineage>
        <taxon>Bacteria</taxon>
        <taxon>Bacillati</taxon>
        <taxon>Actinomycetota</taxon>
        <taxon>Coriobacteriia</taxon>
        <taxon>Coriobacteriales</taxon>
        <taxon>Atopobiaceae</taxon>
        <taxon>Thermophilibacter</taxon>
    </lineage>
</organism>
<evidence type="ECO:0000256" key="5">
    <source>
        <dbReference type="ARBA" id="ARBA00022960"/>
    </source>
</evidence>
<dbReference type="PANTHER" id="PTHR21015">
    <property type="entry name" value="UDP-N-ACETYLGLUCOSAMINE--N-ACETYLMURAMYL-(PENTAPEPTIDE) PYROPHOSPHORYL-UNDECAPRENOL N-ACETYLGLUCOSAMINE TRANSFERASE 1"/>
    <property type="match status" value="1"/>
</dbReference>
<dbReference type="GO" id="GO:0051301">
    <property type="term" value="P:cell division"/>
    <property type="evidence" value="ECO:0007669"/>
    <property type="project" value="UniProtKB-KW"/>
</dbReference>
<evidence type="ECO:0000256" key="7">
    <source>
        <dbReference type="ARBA" id="ARBA00023136"/>
    </source>
</evidence>
<gene>
    <name evidence="10" type="primary">murG</name>
    <name evidence="13" type="ORF">INP52_06520</name>
</gene>
<dbReference type="AlphaFoldDB" id="A0A7S7M7A7"/>
<dbReference type="UniPathway" id="UPA00219"/>
<keyword evidence="5 10" id="KW-0133">Cell shape</keyword>
<dbReference type="CDD" id="cd03785">
    <property type="entry name" value="GT28_MurG"/>
    <property type="match status" value="1"/>
</dbReference>
<keyword evidence="6 10" id="KW-0573">Peptidoglycan synthesis</keyword>
<evidence type="ECO:0000256" key="2">
    <source>
        <dbReference type="ARBA" id="ARBA00022618"/>
    </source>
</evidence>
<dbReference type="GO" id="GO:0071555">
    <property type="term" value="P:cell wall organization"/>
    <property type="evidence" value="ECO:0007669"/>
    <property type="project" value="UniProtKB-KW"/>
</dbReference>
<dbReference type="HAMAP" id="MF_00033">
    <property type="entry name" value="MurG"/>
    <property type="match status" value="1"/>
</dbReference>
<reference evidence="13 14" key="1">
    <citation type="submission" date="2020-10" db="EMBL/GenBank/DDBJ databases">
        <title>Olsenella immobilis sp.nov., isolated from the mud in a fermentation cellar used for the production of Chinese strong-flavoured liquor.</title>
        <authorList>
            <person name="Lu L."/>
        </authorList>
    </citation>
    <scope>NUCLEOTIDE SEQUENCE [LARGE SCALE GENOMIC DNA]</scope>
    <source>
        <strain evidence="13 14">LZLJ-2</strain>
    </source>
</reference>
<evidence type="ECO:0000313" key="14">
    <source>
        <dbReference type="Proteomes" id="UP000593735"/>
    </source>
</evidence>
<evidence type="ECO:0000259" key="11">
    <source>
        <dbReference type="Pfam" id="PF03033"/>
    </source>
</evidence>
<evidence type="ECO:0000256" key="10">
    <source>
        <dbReference type="HAMAP-Rule" id="MF_00033"/>
    </source>
</evidence>
<feature type="binding site" evidence="10">
    <location>
        <position position="306"/>
    </location>
    <ligand>
        <name>UDP-N-acetyl-alpha-D-glucosamine</name>
        <dbReference type="ChEBI" id="CHEBI:57705"/>
    </ligand>
</feature>
<keyword evidence="14" id="KW-1185">Reference proteome</keyword>
<evidence type="ECO:0000256" key="8">
    <source>
        <dbReference type="ARBA" id="ARBA00023306"/>
    </source>
</evidence>
<dbReference type="Proteomes" id="UP000593735">
    <property type="component" value="Chromosome"/>
</dbReference>
<feature type="binding site" evidence="10">
    <location>
        <position position="204"/>
    </location>
    <ligand>
        <name>UDP-N-acetyl-alpha-D-glucosamine</name>
        <dbReference type="ChEBI" id="CHEBI:57705"/>
    </ligand>
</feature>
<keyword evidence="4 10" id="KW-0808">Transferase</keyword>
<feature type="domain" description="Glycosyl transferase family 28 C-terminal" evidence="12">
    <location>
        <begin position="197"/>
        <end position="360"/>
    </location>
</feature>
<comment type="function">
    <text evidence="10">Cell wall formation. Catalyzes the transfer of a GlcNAc subunit on undecaprenyl-pyrophosphoryl-MurNAc-pentapeptide (lipid intermediate I) to form undecaprenyl-pyrophosphoryl-MurNAc-(pentapeptide)GlcNAc (lipid intermediate II).</text>
</comment>
<comment type="similarity">
    <text evidence="10">Belongs to the glycosyltransferase 28 family. MurG subfamily.</text>
</comment>
<feature type="binding site" evidence="10">
    <location>
        <position position="174"/>
    </location>
    <ligand>
        <name>UDP-N-acetyl-alpha-D-glucosamine</name>
        <dbReference type="ChEBI" id="CHEBI:57705"/>
    </ligand>
</feature>
<sequence length="382" mass="39934">MGEGTLEVAIAAGGTAGHINPALALAEELRERGHHVRFYGQTAKLEGRLVPEAGFELVPIVVSGFDRSRPWTLATSLVQMRRAERQMRRRFADEGAPDVAVGFGAYVEMALLACCRSAGVPYVLHEQNSVPGLANKALASHAAAVCISVPAAHVAFEHAGLAPESVVLTGNPVRRSVVSATRASGRAVFGVPEDQEMLVVSGGSLGARHVNEAISRLKGELLAREELVIVHSTGADDFDRTVAALALSPVEQLRWRVAPYVSNMGDALAAADLVVSRAGASSIAEIAATAAPSVLVPYPHATADHQTTNARYLVDAGAALLVSDDQLDEPAFPEALLGLVDDPARRARMRSAAAGLGQDRAASALADRVESVARADETVGMG</sequence>
<dbReference type="EC" id="2.4.1.227" evidence="10"/>
<protein>
    <recommendedName>
        <fullName evidence="10">UDP-N-acetylglucosamine--N-acetylmuramyl-(pentapeptide) pyrophosphoryl-undecaprenol N-acetylglucosamine transferase</fullName>
        <ecNumber evidence="10">2.4.1.227</ecNumber>
    </recommendedName>
    <alternativeName>
        <fullName evidence="10">Undecaprenyl-PP-MurNAc-pentapeptide-UDPGlcNAc GlcNAc transferase</fullName>
    </alternativeName>
</protein>
<accession>A0A7S7M7A7</accession>
<evidence type="ECO:0000256" key="1">
    <source>
        <dbReference type="ARBA" id="ARBA00022475"/>
    </source>
</evidence>
<comment type="caution">
    <text evidence="10">Lacks conserved residue(s) required for the propagation of feature annotation.</text>
</comment>
<dbReference type="EMBL" id="CP063767">
    <property type="protein sequence ID" value="QOY60069.1"/>
    <property type="molecule type" value="Genomic_DNA"/>
</dbReference>
<dbReference type="GO" id="GO:0005975">
    <property type="term" value="P:carbohydrate metabolic process"/>
    <property type="evidence" value="ECO:0007669"/>
    <property type="project" value="InterPro"/>
</dbReference>
<evidence type="ECO:0000256" key="3">
    <source>
        <dbReference type="ARBA" id="ARBA00022676"/>
    </source>
</evidence>
<evidence type="ECO:0000313" key="13">
    <source>
        <dbReference type="EMBL" id="QOY60069.1"/>
    </source>
</evidence>
<feature type="binding site" evidence="10">
    <location>
        <begin position="15"/>
        <end position="17"/>
    </location>
    <ligand>
        <name>UDP-N-acetyl-alpha-D-glucosamine</name>
        <dbReference type="ChEBI" id="CHEBI:57705"/>
    </ligand>
</feature>
<keyword evidence="7 10" id="KW-0472">Membrane</keyword>
<evidence type="ECO:0000256" key="9">
    <source>
        <dbReference type="ARBA" id="ARBA00023316"/>
    </source>
</evidence>
<evidence type="ECO:0000256" key="4">
    <source>
        <dbReference type="ARBA" id="ARBA00022679"/>
    </source>
</evidence>
<dbReference type="KEGG" id="tio:INP52_06520"/>
<proteinExistence type="inferred from homology"/>
<comment type="subcellular location">
    <subcellularLocation>
        <location evidence="10">Cell membrane</location>
        <topology evidence="10">Peripheral membrane protein</topology>
        <orientation evidence="10">Cytoplasmic side</orientation>
    </subcellularLocation>
</comment>
<feature type="domain" description="Glycosyltransferase family 28 N-terminal" evidence="11">
    <location>
        <begin position="8"/>
        <end position="146"/>
    </location>
</feature>
<dbReference type="RefSeq" id="WP_194370145.1">
    <property type="nucleotide sequence ID" value="NZ_CP063767.1"/>
</dbReference>
<dbReference type="GO" id="GO:0050511">
    <property type="term" value="F:undecaprenyldiphospho-muramoylpentapeptide beta-N-acetylglucosaminyltransferase activity"/>
    <property type="evidence" value="ECO:0007669"/>
    <property type="project" value="UniProtKB-UniRule"/>
</dbReference>
<keyword evidence="3 10" id="KW-0328">Glycosyltransferase</keyword>
<keyword evidence="9 10" id="KW-0961">Cell wall biogenesis/degradation</keyword>
<dbReference type="Pfam" id="PF04101">
    <property type="entry name" value="Glyco_tran_28_C"/>
    <property type="match status" value="1"/>
</dbReference>
<dbReference type="SUPFAM" id="SSF53756">
    <property type="entry name" value="UDP-Glycosyltransferase/glycogen phosphorylase"/>
    <property type="match status" value="1"/>
</dbReference>
<keyword evidence="8 10" id="KW-0131">Cell cycle</keyword>
<dbReference type="GO" id="GO:0008360">
    <property type="term" value="P:regulation of cell shape"/>
    <property type="evidence" value="ECO:0007669"/>
    <property type="project" value="UniProtKB-KW"/>
</dbReference>
<keyword evidence="2 10" id="KW-0132">Cell division</keyword>